<feature type="compositionally biased region" description="Polar residues" evidence="1">
    <location>
        <begin position="216"/>
        <end position="227"/>
    </location>
</feature>
<accession>A0AAE8N8J1</accession>
<gene>
    <name evidence="3" type="ORF">DNG_10244</name>
</gene>
<name>A0AAE8N8J1_9PEZI</name>
<comment type="caution">
    <text evidence="3">The sequence shown here is derived from an EMBL/GenBank/DDBJ whole genome shotgun (WGS) entry which is preliminary data.</text>
</comment>
<reference evidence="3" key="1">
    <citation type="submission" date="2018-03" db="EMBL/GenBank/DDBJ databases">
        <authorList>
            <person name="Guldener U."/>
        </authorList>
    </citation>
    <scope>NUCLEOTIDE SEQUENCE</scope>
</reference>
<feature type="non-terminal residue" evidence="3">
    <location>
        <position position="1"/>
    </location>
</feature>
<feature type="compositionally biased region" description="Polar residues" evidence="1">
    <location>
        <begin position="235"/>
        <end position="249"/>
    </location>
</feature>
<evidence type="ECO:0000256" key="1">
    <source>
        <dbReference type="SAM" id="MobiDB-lite"/>
    </source>
</evidence>
<dbReference type="Proteomes" id="UP001187682">
    <property type="component" value="Unassembled WGS sequence"/>
</dbReference>
<feature type="signal peptide" evidence="2">
    <location>
        <begin position="1"/>
        <end position="17"/>
    </location>
</feature>
<keyword evidence="4" id="KW-1185">Reference proteome</keyword>
<proteinExistence type="predicted"/>
<feature type="region of interest" description="Disordered" evidence="1">
    <location>
        <begin position="22"/>
        <end position="81"/>
    </location>
</feature>
<organism evidence="3 4">
    <name type="scientific">Cephalotrichum gorgonifer</name>
    <dbReference type="NCBI Taxonomy" id="2041049"/>
    <lineage>
        <taxon>Eukaryota</taxon>
        <taxon>Fungi</taxon>
        <taxon>Dikarya</taxon>
        <taxon>Ascomycota</taxon>
        <taxon>Pezizomycotina</taxon>
        <taxon>Sordariomycetes</taxon>
        <taxon>Hypocreomycetidae</taxon>
        <taxon>Microascales</taxon>
        <taxon>Microascaceae</taxon>
        <taxon>Cephalotrichum</taxon>
    </lineage>
</organism>
<feature type="region of interest" description="Disordered" evidence="1">
    <location>
        <begin position="200"/>
        <end position="258"/>
    </location>
</feature>
<evidence type="ECO:0000256" key="2">
    <source>
        <dbReference type="SAM" id="SignalP"/>
    </source>
</evidence>
<evidence type="ECO:0000313" key="4">
    <source>
        <dbReference type="Proteomes" id="UP001187682"/>
    </source>
</evidence>
<protein>
    <recommendedName>
        <fullName evidence="5">WAP domain-containing protein</fullName>
    </recommendedName>
</protein>
<feature type="compositionally biased region" description="Basic and acidic residues" evidence="1">
    <location>
        <begin position="32"/>
        <end position="42"/>
    </location>
</feature>
<sequence>MLISRGLHALLWTLALAAPPRDPVLSSPPLRDSLDVRSRSENDASQPDALRLQQRSIPQRRKRRANGARSEGGWNPTTLRARQDDRCSDSTFCPDGAGSFQCCGADFQCCVAEDGTGACCPIECEGDECPSRSIAVNEAAVPTVIFTTTVIRTVTIATSTLTEVFVSTVSQTLTFADPGLQTQTNTVTITAASAARRRARQVETSVPETASLGDLPSSTEVEAQATAQAGIEVSASPSSVPTATQNTGQADVGAETEAEAEAVATATVTTTVELVTTVMGVRTITSTIFNT</sequence>
<keyword evidence="2" id="KW-0732">Signal</keyword>
<dbReference type="AlphaFoldDB" id="A0AAE8N8J1"/>
<evidence type="ECO:0008006" key="5">
    <source>
        <dbReference type="Google" id="ProtNLM"/>
    </source>
</evidence>
<evidence type="ECO:0000313" key="3">
    <source>
        <dbReference type="EMBL" id="SPO07549.1"/>
    </source>
</evidence>
<dbReference type="EMBL" id="ONZQ02000021">
    <property type="protein sequence ID" value="SPO07549.1"/>
    <property type="molecule type" value="Genomic_DNA"/>
</dbReference>
<feature type="chain" id="PRO_5042064585" description="WAP domain-containing protein" evidence="2">
    <location>
        <begin position="18"/>
        <end position="291"/>
    </location>
</feature>